<dbReference type="EMBL" id="JAUHHV010000001">
    <property type="protein sequence ID" value="KAK1438584.1"/>
    <property type="molecule type" value="Genomic_DNA"/>
</dbReference>
<protein>
    <submittedName>
        <fullName evidence="2">Uncharacterized protein</fullName>
    </submittedName>
</protein>
<evidence type="ECO:0000256" key="1">
    <source>
        <dbReference type="SAM" id="MobiDB-lite"/>
    </source>
</evidence>
<reference evidence="2" key="1">
    <citation type="journal article" date="2023" name="bioRxiv">
        <title>Improved chromosome-level genome assembly for marigold (Tagetes erecta).</title>
        <authorList>
            <person name="Jiang F."/>
            <person name="Yuan L."/>
            <person name="Wang S."/>
            <person name="Wang H."/>
            <person name="Xu D."/>
            <person name="Wang A."/>
            <person name="Fan W."/>
        </authorList>
    </citation>
    <scope>NUCLEOTIDE SEQUENCE</scope>
    <source>
        <strain evidence="2">WSJ</strain>
        <tissue evidence="2">Leaf</tissue>
    </source>
</reference>
<comment type="caution">
    <text evidence="2">The sequence shown here is derived from an EMBL/GenBank/DDBJ whole genome shotgun (WGS) entry which is preliminary data.</text>
</comment>
<evidence type="ECO:0000313" key="3">
    <source>
        <dbReference type="Proteomes" id="UP001229421"/>
    </source>
</evidence>
<dbReference type="AlphaFoldDB" id="A0AAD8LA22"/>
<evidence type="ECO:0000313" key="2">
    <source>
        <dbReference type="EMBL" id="KAK1438584.1"/>
    </source>
</evidence>
<gene>
    <name evidence="2" type="ORF">QVD17_04393</name>
</gene>
<proteinExistence type="predicted"/>
<feature type="region of interest" description="Disordered" evidence="1">
    <location>
        <begin position="1"/>
        <end position="31"/>
    </location>
</feature>
<dbReference type="Proteomes" id="UP001229421">
    <property type="component" value="Unassembled WGS sequence"/>
</dbReference>
<feature type="compositionally biased region" description="Polar residues" evidence="1">
    <location>
        <begin position="10"/>
        <end position="31"/>
    </location>
</feature>
<name>A0AAD8LA22_TARER</name>
<organism evidence="2 3">
    <name type="scientific">Tagetes erecta</name>
    <name type="common">African marigold</name>
    <dbReference type="NCBI Taxonomy" id="13708"/>
    <lineage>
        <taxon>Eukaryota</taxon>
        <taxon>Viridiplantae</taxon>
        <taxon>Streptophyta</taxon>
        <taxon>Embryophyta</taxon>
        <taxon>Tracheophyta</taxon>
        <taxon>Spermatophyta</taxon>
        <taxon>Magnoliopsida</taxon>
        <taxon>eudicotyledons</taxon>
        <taxon>Gunneridae</taxon>
        <taxon>Pentapetalae</taxon>
        <taxon>asterids</taxon>
        <taxon>campanulids</taxon>
        <taxon>Asterales</taxon>
        <taxon>Asteraceae</taxon>
        <taxon>Asteroideae</taxon>
        <taxon>Heliantheae alliance</taxon>
        <taxon>Tageteae</taxon>
        <taxon>Tagetes</taxon>
    </lineage>
</organism>
<sequence length="69" mass="7851">MKNIKHDANAKTSNSESEVTKTHNPQNMRRNIFTSNQTYVNLSTNKTTLLFNSMQEQLVKHTSVAISIN</sequence>
<keyword evidence="3" id="KW-1185">Reference proteome</keyword>
<accession>A0AAD8LA22</accession>